<name>A0A5C6F4Z6_9BACT</name>
<sequence>MSDAVSSNLPVLNEPLTIPIMTEQYETLVEAGGFNQTHGQIELIHGRIVSMNRHRPSPTSKKQKGTGKNGDVKRMEANEWATLGLVLRIQETTHIPQSRRRVASHELPVPS</sequence>
<evidence type="ECO:0000313" key="3">
    <source>
        <dbReference type="Proteomes" id="UP000318288"/>
    </source>
</evidence>
<reference evidence="2 3" key="1">
    <citation type="submission" date="2019-02" db="EMBL/GenBank/DDBJ databases">
        <title>Deep-cultivation of Planctomycetes and their phenomic and genomic characterization uncovers novel biology.</title>
        <authorList>
            <person name="Wiegand S."/>
            <person name="Jogler M."/>
            <person name="Boedeker C."/>
            <person name="Pinto D."/>
            <person name="Vollmers J."/>
            <person name="Rivas-Marin E."/>
            <person name="Kohn T."/>
            <person name="Peeters S.H."/>
            <person name="Heuer A."/>
            <person name="Rast P."/>
            <person name="Oberbeckmann S."/>
            <person name="Bunk B."/>
            <person name="Jeske O."/>
            <person name="Meyerdierks A."/>
            <person name="Storesund J.E."/>
            <person name="Kallscheuer N."/>
            <person name="Luecker S."/>
            <person name="Lage O.M."/>
            <person name="Pohl T."/>
            <person name="Merkel B.J."/>
            <person name="Hornburger P."/>
            <person name="Mueller R.-W."/>
            <person name="Bruemmer F."/>
            <person name="Labrenz M."/>
            <person name="Spormann A.M."/>
            <person name="Op Den Camp H."/>
            <person name="Overmann J."/>
            <person name="Amann R."/>
            <person name="Jetten M.S.M."/>
            <person name="Mascher T."/>
            <person name="Medema M.H."/>
            <person name="Devos D.P."/>
            <person name="Kaster A.-K."/>
            <person name="Ovreas L."/>
            <person name="Rohde M."/>
            <person name="Galperin M.Y."/>
            <person name="Jogler C."/>
        </authorList>
    </citation>
    <scope>NUCLEOTIDE SEQUENCE [LARGE SCALE GENOMIC DNA]</scope>
    <source>
        <strain evidence="2 3">Poly51</strain>
    </source>
</reference>
<protein>
    <submittedName>
        <fullName evidence="2">Uncharacterized protein</fullName>
    </submittedName>
</protein>
<accession>A0A5C6F4Z6</accession>
<comment type="caution">
    <text evidence="2">The sequence shown here is derived from an EMBL/GenBank/DDBJ whole genome shotgun (WGS) entry which is preliminary data.</text>
</comment>
<feature type="compositionally biased region" description="Basic residues" evidence="1">
    <location>
        <begin position="52"/>
        <end position="65"/>
    </location>
</feature>
<dbReference type="AlphaFoldDB" id="A0A5C6F4Z6"/>
<dbReference type="Proteomes" id="UP000318288">
    <property type="component" value="Unassembled WGS sequence"/>
</dbReference>
<gene>
    <name evidence="2" type="ORF">Poly51_27500</name>
</gene>
<organism evidence="2 3">
    <name type="scientific">Rubripirellula tenax</name>
    <dbReference type="NCBI Taxonomy" id="2528015"/>
    <lineage>
        <taxon>Bacteria</taxon>
        <taxon>Pseudomonadati</taxon>
        <taxon>Planctomycetota</taxon>
        <taxon>Planctomycetia</taxon>
        <taxon>Pirellulales</taxon>
        <taxon>Pirellulaceae</taxon>
        <taxon>Rubripirellula</taxon>
    </lineage>
</organism>
<dbReference type="EMBL" id="SJPW01000003">
    <property type="protein sequence ID" value="TWU56833.1"/>
    <property type="molecule type" value="Genomic_DNA"/>
</dbReference>
<feature type="region of interest" description="Disordered" evidence="1">
    <location>
        <begin position="48"/>
        <end position="73"/>
    </location>
</feature>
<evidence type="ECO:0000256" key="1">
    <source>
        <dbReference type="SAM" id="MobiDB-lite"/>
    </source>
</evidence>
<keyword evidence="3" id="KW-1185">Reference proteome</keyword>
<evidence type="ECO:0000313" key="2">
    <source>
        <dbReference type="EMBL" id="TWU56833.1"/>
    </source>
</evidence>
<proteinExistence type="predicted"/>